<comment type="caution">
    <text evidence="1">The sequence shown here is derived from an EMBL/GenBank/DDBJ whole genome shotgun (WGS) entry which is preliminary data.</text>
</comment>
<dbReference type="GeneID" id="95762685"/>
<evidence type="ECO:0000313" key="1">
    <source>
        <dbReference type="EMBL" id="GLI22222.1"/>
    </source>
</evidence>
<dbReference type="AlphaFoldDB" id="A0A9W6CN48"/>
<name>A0A9W6CN48_XANFL</name>
<gene>
    <name evidence="2" type="ORF">GGQ86_000480</name>
    <name evidence="1" type="ORF">XFLAVUS301_18960</name>
</gene>
<reference evidence="1" key="1">
    <citation type="submission" date="2022-12" db="EMBL/GenBank/DDBJ databases">
        <title>Reference genome sequencing for broad-spectrum identification of bacterial and archaeal isolates by mass spectrometry.</title>
        <authorList>
            <person name="Sekiguchi Y."/>
            <person name="Tourlousse D.M."/>
        </authorList>
    </citation>
    <scope>NUCLEOTIDE SEQUENCE</scope>
    <source>
        <strain evidence="1">301</strain>
    </source>
</reference>
<dbReference type="RefSeq" id="WP_281807273.1">
    <property type="nucleotide sequence ID" value="NZ_BSDO01000002.1"/>
</dbReference>
<keyword evidence="4" id="KW-1185">Reference proteome</keyword>
<accession>A0A9W6CN48</accession>
<evidence type="ECO:0000313" key="2">
    <source>
        <dbReference type="EMBL" id="MDR6332033.1"/>
    </source>
</evidence>
<proteinExistence type="predicted"/>
<dbReference type="EMBL" id="JAVDPY010000001">
    <property type="protein sequence ID" value="MDR6332033.1"/>
    <property type="molecule type" value="Genomic_DNA"/>
</dbReference>
<sequence>MSHDIIHIDRVVLGVLAARTTESASASCLALIEGREDKNDGEEFRPVLRFYGSDAHGLDRIAGDAFLDAAKAAALAPYYRPDEPRPDVLLVVPDAVLAAIWLDNRPRDAIKLPSGVYDSRNPVVSAAVHTASSYYQTLRIVPLSALLTLVGPGVVGREWAATLDAIKVTMATLEARLSEFDLSNARTTAAPLPVGPFFDSTGLPPRDAFDFPSIFQATMAWENGELGDSEEAA</sequence>
<reference evidence="2 4" key="2">
    <citation type="submission" date="2023-07" db="EMBL/GenBank/DDBJ databases">
        <title>Genomic Encyclopedia of Type Strains, Phase IV (KMG-IV): sequencing the most valuable type-strain genomes for metagenomic binning, comparative biology and taxonomic classification.</title>
        <authorList>
            <person name="Goeker M."/>
        </authorList>
    </citation>
    <scope>NUCLEOTIDE SEQUENCE [LARGE SCALE GENOMIC DNA]</scope>
    <source>
        <strain evidence="2 4">DSM 338</strain>
    </source>
</reference>
<protein>
    <submittedName>
        <fullName evidence="1">Uncharacterized protein</fullName>
    </submittedName>
</protein>
<dbReference type="EMBL" id="BSDO01000002">
    <property type="protein sequence ID" value="GLI22222.1"/>
    <property type="molecule type" value="Genomic_DNA"/>
</dbReference>
<evidence type="ECO:0000313" key="3">
    <source>
        <dbReference type="Proteomes" id="UP001144397"/>
    </source>
</evidence>
<organism evidence="1 3">
    <name type="scientific">Xanthobacter flavus</name>
    <dbReference type="NCBI Taxonomy" id="281"/>
    <lineage>
        <taxon>Bacteria</taxon>
        <taxon>Pseudomonadati</taxon>
        <taxon>Pseudomonadota</taxon>
        <taxon>Alphaproteobacteria</taxon>
        <taxon>Hyphomicrobiales</taxon>
        <taxon>Xanthobacteraceae</taxon>
        <taxon>Xanthobacter</taxon>
    </lineage>
</organism>
<evidence type="ECO:0000313" key="4">
    <source>
        <dbReference type="Proteomes" id="UP001245370"/>
    </source>
</evidence>
<dbReference type="Proteomes" id="UP001144397">
    <property type="component" value="Unassembled WGS sequence"/>
</dbReference>
<dbReference type="Proteomes" id="UP001245370">
    <property type="component" value="Unassembled WGS sequence"/>
</dbReference>